<dbReference type="PANTHER" id="PTHR10625:SF19">
    <property type="entry name" value="HISTONE DEACETYLASE 12"/>
    <property type="match status" value="1"/>
</dbReference>
<feature type="domain" description="Histone deacetylase" evidence="1">
    <location>
        <begin position="15"/>
        <end position="273"/>
    </location>
</feature>
<dbReference type="GO" id="GO:0040029">
    <property type="term" value="P:epigenetic regulation of gene expression"/>
    <property type="evidence" value="ECO:0007669"/>
    <property type="project" value="TreeGrafter"/>
</dbReference>
<evidence type="ECO:0000313" key="3">
    <source>
        <dbReference type="Proteomes" id="UP000279962"/>
    </source>
</evidence>
<dbReference type="PANTHER" id="PTHR10625">
    <property type="entry name" value="HISTONE DEACETYLASE HDAC1-RELATED"/>
    <property type="match status" value="1"/>
</dbReference>
<evidence type="ECO:0000313" key="2">
    <source>
        <dbReference type="EMBL" id="AYO55074.1"/>
    </source>
</evidence>
<protein>
    <submittedName>
        <fullName evidence="2">Histone deacetylase</fullName>
    </submittedName>
</protein>
<accession>A0A3G2T480</accession>
<dbReference type="InterPro" id="IPR023801">
    <property type="entry name" value="His_deacetylse_dom"/>
</dbReference>
<dbReference type="EMBL" id="CP033133">
    <property type="protein sequence ID" value="AYO55074.1"/>
    <property type="molecule type" value="Genomic_DNA"/>
</dbReference>
<dbReference type="InterPro" id="IPR023696">
    <property type="entry name" value="Ureohydrolase_dom_sf"/>
</dbReference>
<reference evidence="2 3" key="1">
    <citation type="submission" date="2018-10" db="EMBL/GenBank/DDBJ databases">
        <title>The complete genome of Acinetobacter wuhouensis strain WCHAW010062.</title>
        <authorList>
            <person name="Hu Y."/>
            <person name="Long H."/>
            <person name="Feng Y."/>
            <person name="Zong Z."/>
        </authorList>
    </citation>
    <scope>NUCLEOTIDE SEQUENCE [LARGE SCALE GENOMIC DNA]</scope>
    <source>
        <strain evidence="2 3">WCHAW010062</strain>
    </source>
</reference>
<name>A0A3G2T480_9GAMM</name>
<dbReference type="Proteomes" id="UP000279962">
    <property type="component" value="Chromosome"/>
</dbReference>
<dbReference type="SUPFAM" id="SSF52768">
    <property type="entry name" value="Arginase/deacetylase"/>
    <property type="match status" value="1"/>
</dbReference>
<dbReference type="AlphaFoldDB" id="A0A3G2T480"/>
<dbReference type="RefSeq" id="WP_087552450.1">
    <property type="nucleotide sequence ID" value="NZ_CP033133.1"/>
</dbReference>
<dbReference type="Pfam" id="PF00850">
    <property type="entry name" value="Hist_deacetyl"/>
    <property type="match status" value="1"/>
</dbReference>
<proteinExistence type="predicted"/>
<gene>
    <name evidence="2" type="ORF">CDG68_16045</name>
</gene>
<sequence length="295" mass="33408">MLNVCFSPRYFAQTHTNSMEKLLAVAEQLQQFNQNNVKNFEFHEPKILDPEILKALHSPKYVDAFLTGQPNKLATFAGFKPWNEQLRDAVLAINAGQLIATELAFEHGIAANIAQGFHHARPEYGGSFCTFNGLALIAQQYPNKRIFILDCDQHGGDGTAEFTRKYNNLYNFSIYGLAFGYPTYERAESRHVHTKNGGFAQYMMALHEAFQKAEDWQADIIIYQAGMDCHQADPYGSAWFTTELIQKRDEMVFNMAKKAGIPIMFVLAGGYQDLGDLTALHTQTFHSAYQVYYGE</sequence>
<evidence type="ECO:0000259" key="1">
    <source>
        <dbReference type="Pfam" id="PF00850"/>
    </source>
</evidence>
<dbReference type="InterPro" id="IPR037138">
    <property type="entry name" value="His_deacetylse_dom_sf"/>
</dbReference>
<dbReference type="GO" id="GO:0004407">
    <property type="term" value="F:histone deacetylase activity"/>
    <property type="evidence" value="ECO:0007669"/>
    <property type="project" value="TreeGrafter"/>
</dbReference>
<dbReference type="Gene3D" id="3.40.800.20">
    <property type="entry name" value="Histone deacetylase domain"/>
    <property type="match status" value="1"/>
</dbReference>
<organism evidence="2 3">
    <name type="scientific">Acinetobacter wuhouensis</name>
    <dbReference type="NCBI Taxonomy" id="1879050"/>
    <lineage>
        <taxon>Bacteria</taxon>
        <taxon>Pseudomonadati</taxon>
        <taxon>Pseudomonadota</taxon>
        <taxon>Gammaproteobacteria</taxon>
        <taxon>Moraxellales</taxon>
        <taxon>Moraxellaceae</taxon>
        <taxon>Acinetobacter</taxon>
    </lineage>
</organism>